<evidence type="ECO:0000313" key="2">
    <source>
        <dbReference type="Proteomes" id="UP000518829"/>
    </source>
</evidence>
<dbReference type="Proteomes" id="UP000518829">
    <property type="component" value="Unassembled WGS sequence"/>
</dbReference>
<feature type="non-terminal residue" evidence="1">
    <location>
        <position position="1"/>
    </location>
</feature>
<reference evidence="1 2" key="1">
    <citation type="submission" date="2020-03" db="EMBL/GenBank/DDBJ databases">
        <title>Soil Listeria distribution.</title>
        <authorList>
            <person name="Liao J."/>
            <person name="Wiedmann M."/>
        </authorList>
    </citation>
    <scope>NUCLEOTIDE SEQUENCE [LARGE SCALE GENOMIC DNA]</scope>
    <source>
        <strain evidence="1 2">FSL L7-1699</strain>
    </source>
</reference>
<proteinExistence type="predicted"/>
<keyword evidence="2" id="KW-1185">Reference proteome</keyword>
<name>A0ABR6SRN4_9LIST</name>
<dbReference type="EMBL" id="JAARPH010000076">
    <property type="protein sequence ID" value="MBC1376888.1"/>
    <property type="molecule type" value="Genomic_DNA"/>
</dbReference>
<evidence type="ECO:0000313" key="1">
    <source>
        <dbReference type="EMBL" id="MBC1376888.1"/>
    </source>
</evidence>
<organism evidence="1 2">
    <name type="scientific">Listeria farberi</name>
    <dbReference type="NCBI Taxonomy" id="2713500"/>
    <lineage>
        <taxon>Bacteria</taxon>
        <taxon>Bacillati</taxon>
        <taxon>Bacillota</taxon>
        <taxon>Bacilli</taxon>
        <taxon>Bacillales</taxon>
        <taxon>Listeriaceae</taxon>
        <taxon>Listeria</taxon>
    </lineage>
</organism>
<protein>
    <submittedName>
        <fullName evidence="1">DNA topoisomerase III</fullName>
    </submittedName>
</protein>
<gene>
    <name evidence="1" type="ORF">HB839_15290</name>
</gene>
<sequence length="125" mass="14371">DNITSQKCPDCGKPMLKVKGKRGTMLVCQDRECGHRESVSRTTNARCPNCHKRMEMRGEGDKQIFVCVCGHREKLTAFQERRNKQKNKNVSKTDVAKFMKKQNKQDDEPFNNPMAEALAKLKLDK</sequence>
<accession>A0ABR6SRN4</accession>
<comment type="caution">
    <text evidence="1">The sequence shown here is derived from an EMBL/GenBank/DDBJ whole genome shotgun (WGS) entry which is preliminary data.</text>
</comment>